<protein>
    <submittedName>
        <fullName evidence="1">Uncharacterized protein</fullName>
    </submittedName>
</protein>
<gene>
    <name evidence="1" type="ORF">HYW89_01865</name>
</gene>
<dbReference type="AlphaFoldDB" id="A0A7T5RK83"/>
<sequence length="134" mass="15654">MVKKSLASLPHLADFEYAAMDCIAVELGHDAIVRESEMEVVKGYDIYPNDSKITQEELTDAVVKGMWKFSKYDLVLVWLNVGRYRDAFLKAIKKNGDAIRFEIFDRRGKYLRVGWGIKQFVYFVRRKLQESLPR</sequence>
<name>A0A7T5RK83_9BACT</name>
<evidence type="ECO:0000313" key="2">
    <source>
        <dbReference type="Proteomes" id="UP000595618"/>
    </source>
</evidence>
<reference evidence="1 2" key="1">
    <citation type="submission" date="2020-07" db="EMBL/GenBank/DDBJ databases">
        <title>Huge and variable diversity of episymbiotic CPR bacteria and DPANN archaea in groundwater ecosystems.</title>
        <authorList>
            <person name="He C.Y."/>
            <person name="Keren R."/>
            <person name="Whittaker M."/>
            <person name="Farag I.F."/>
            <person name="Doudna J."/>
            <person name="Cate J.H.D."/>
            <person name="Banfield J.F."/>
        </authorList>
    </citation>
    <scope>NUCLEOTIDE SEQUENCE [LARGE SCALE GENOMIC DNA]</scope>
    <source>
        <strain evidence="1">NC_groundwater_541_Ag_S-0.1um_46_50</strain>
    </source>
</reference>
<dbReference type="Proteomes" id="UP000595618">
    <property type="component" value="Chromosome"/>
</dbReference>
<dbReference type="EMBL" id="CP066690">
    <property type="protein sequence ID" value="QQG45644.1"/>
    <property type="molecule type" value="Genomic_DNA"/>
</dbReference>
<accession>A0A7T5RK83</accession>
<organism evidence="1 2">
    <name type="scientific">Candidatus Sungiibacteriota bacterium</name>
    <dbReference type="NCBI Taxonomy" id="2750080"/>
    <lineage>
        <taxon>Bacteria</taxon>
        <taxon>Candidatus Sungiibacteriota</taxon>
    </lineage>
</organism>
<evidence type="ECO:0000313" key="1">
    <source>
        <dbReference type="EMBL" id="QQG45644.1"/>
    </source>
</evidence>
<proteinExistence type="predicted"/>